<evidence type="ECO:0008006" key="5">
    <source>
        <dbReference type="Google" id="ProtNLM"/>
    </source>
</evidence>
<protein>
    <recommendedName>
        <fullName evidence="5">DUF4124 domain-containing protein</fullName>
    </recommendedName>
</protein>
<reference evidence="3 4" key="1">
    <citation type="submission" date="2020-10" db="EMBL/GenBank/DDBJ databases">
        <title>Genome analysis of Massilia species.</title>
        <authorList>
            <person name="Jung D.-H."/>
        </authorList>
    </citation>
    <scope>NUCLEOTIDE SEQUENCE [LARGE SCALE GENOMIC DNA]</scope>
    <source>
        <strain evidence="4">sipir</strain>
    </source>
</reference>
<dbReference type="RefSeq" id="WP_243490969.1">
    <property type="nucleotide sequence ID" value="NZ_CP063361.1"/>
</dbReference>
<keyword evidence="4" id="KW-1185">Reference proteome</keyword>
<evidence type="ECO:0000313" key="3">
    <source>
        <dbReference type="EMBL" id="UOD29714.1"/>
    </source>
</evidence>
<feature type="compositionally biased region" description="Low complexity" evidence="1">
    <location>
        <begin position="102"/>
        <end position="119"/>
    </location>
</feature>
<gene>
    <name evidence="3" type="ORF">INH39_30760</name>
</gene>
<name>A0ABY4A7R9_9BURK</name>
<evidence type="ECO:0000256" key="1">
    <source>
        <dbReference type="SAM" id="MobiDB-lite"/>
    </source>
</evidence>
<feature type="chain" id="PRO_5045149697" description="DUF4124 domain-containing protein" evidence="2">
    <location>
        <begin position="22"/>
        <end position="201"/>
    </location>
</feature>
<feature type="compositionally biased region" description="Basic and acidic residues" evidence="1">
    <location>
        <begin position="64"/>
        <end position="77"/>
    </location>
</feature>
<dbReference type="EMBL" id="CP063361">
    <property type="protein sequence ID" value="UOD29714.1"/>
    <property type="molecule type" value="Genomic_DNA"/>
</dbReference>
<evidence type="ECO:0000256" key="2">
    <source>
        <dbReference type="SAM" id="SignalP"/>
    </source>
</evidence>
<accession>A0ABY4A7R9</accession>
<dbReference type="Proteomes" id="UP000831532">
    <property type="component" value="Chromosome"/>
</dbReference>
<sequence>MQTRSLYLALILASLGTGAHAGLNKCKGPNGHPVYQNAPCPPPASAYAKKMPTLAERNAQVKQQKVEEKQRYADDRPGANWDPSRKPTASLPPQVPTPVPGQASVQAQATPAAPAKSASRGAPPGDYQQKLAAEKLEAENNKIRAGNKAIECNNERQQLAVARDGRSVHTVNNKGERNFLSDPQRDAAIAEAERRVARACR</sequence>
<feature type="signal peptide" evidence="2">
    <location>
        <begin position="1"/>
        <end position="21"/>
    </location>
</feature>
<keyword evidence="2" id="KW-0732">Signal</keyword>
<feature type="region of interest" description="Disordered" evidence="1">
    <location>
        <begin position="37"/>
        <end position="126"/>
    </location>
</feature>
<evidence type="ECO:0000313" key="4">
    <source>
        <dbReference type="Proteomes" id="UP000831532"/>
    </source>
</evidence>
<organism evidence="3 4">
    <name type="scientific">Massilia violaceinigra</name>
    <dbReference type="NCBI Taxonomy" id="2045208"/>
    <lineage>
        <taxon>Bacteria</taxon>
        <taxon>Pseudomonadati</taxon>
        <taxon>Pseudomonadota</taxon>
        <taxon>Betaproteobacteria</taxon>
        <taxon>Burkholderiales</taxon>
        <taxon>Oxalobacteraceae</taxon>
        <taxon>Telluria group</taxon>
        <taxon>Massilia</taxon>
    </lineage>
</organism>
<proteinExistence type="predicted"/>